<dbReference type="VEuPathDB" id="VectorBase:AALB014736"/>
<keyword evidence="2" id="KW-1185">Reference proteome</keyword>
<dbReference type="Pfam" id="PF16064">
    <property type="entry name" value="DUF4806"/>
    <property type="match status" value="1"/>
</dbReference>
<accession>A0A182FYQ3</accession>
<proteinExistence type="predicted"/>
<dbReference type="VEuPathDB" id="VectorBase:AALB20_038491"/>
<organism evidence="1 2">
    <name type="scientific">Anopheles albimanus</name>
    <name type="common">New world malaria mosquito</name>
    <dbReference type="NCBI Taxonomy" id="7167"/>
    <lineage>
        <taxon>Eukaryota</taxon>
        <taxon>Metazoa</taxon>
        <taxon>Ecdysozoa</taxon>
        <taxon>Arthropoda</taxon>
        <taxon>Hexapoda</taxon>
        <taxon>Insecta</taxon>
        <taxon>Pterygota</taxon>
        <taxon>Neoptera</taxon>
        <taxon>Endopterygota</taxon>
        <taxon>Diptera</taxon>
        <taxon>Nematocera</taxon>
        <taxon>Culicoidea</taxon>
        <taxon>Culicidae</taxon>
        <taxon>Anophelinae</taxon>
        <taxon>Anopheles</taxon>
    </lineage>
</organism>
<evidence type="ECO:0000313" key="2">
    <source>
        <dbReference type="Proteomes" id="UP000069272"/>
    </source>
</evidence>
<evidence type="ECO:0000313" key="1">
    <source>
        <dbReference type="EnsemblMetazoa" id="AALB014736-PA"/>
    </source>
</evidence>
<dbReference type="Proteomes" id="UP000069272">
    <property type="component" value="Chromosome 2L"/>
</dbReference>
<dbReference type="InterPro" id="IPR032071">
    <property type="entry name" value="DUF4806"/>
</dbReference>
<protein>
    <submittedName>
        <fullName evidence="1">DUF4806 domain-containing protein</fullName>
    </submittedName>
</protein>
<sequence length="156" mass="17756">MAHNNDVQGGKIDVGVQCERTENTSLEQLMSIAKENTKGIFLLHRNMRQLMVVVSAVKEQIDNLNRISSIATPPAAPSAEPTAAETIDFVRISCKEQMTNFNDRLNDKNYREQISRWFTARMQGSMNEDQRLNSCWNLMLTKEFLATCSWTGNRKA</sequence>
<name>A0A182FYQ3_ANOAL</name>
<reference evidence="1 2" key="1">
    <citation type="journal article" date="2017" name="G3 (Bethesda)">
        <title>The Physical Genome Mapping of Anopheles albimanus Corrected Scaffold Misassemblies and Identified Interarm Rearrangements in Genus Anopheles.</title>
        <authorList>
            <person name="Artemov G.N."/>
            <person name="Peery A.N."/>
            <person name="Jiang X."/>
            <person name="Tu Z."/>
            <person name="Stegniy V.N."/>
            <person name="Sharakhova M.V."/>
            <person name="Sharakhov I.V."/>
        </authorList>
    </citation>
    <scope>NUCLEOTIDE SEQUENCE [LARGE SCALE GENOMIC DNA]</scope>
    <source>
        <strain evidence="1 2">ALBI9_A</strain>
    </source>
</reference>
<reference evidence="1" key="2">
    <citation type="submission" date="2022-08" db="UniProtKB">
        <authorList>
            <consortium name="EnsemblMetazoa"/>
        </authorList>
    </citation>
    <scope>IDENTIFICATION</scope>
    <source>
        <strain evidence="1">STECLA/ALBI9_A</strain>
    </source>
</reference>
<dbReference type="AlphaFoldDB" id="A0A182FYQ3"/>
<dbReference type="EnsemblMetazoa" id="AALB014736-RA">
    <property type="protein sequence ID" value="AALB014736-PA"/>
    <property type="gene ID" value="AALB014736"/>
</dbReference>